<dbReference type="RefSeq" id="WP_133461061.1">
    <property type="nucleotide sequence ID" value="NZ_SNVX01000004.1"/>
</dbReference>
<keyword evidence="3" id="KW-1185">Reference proteome</keyword>
<dbReference type="OrthoDB" id="6521367at2"/>
<comment type="caution">
    <text evidence="2">The sequence shown here is derived from an EMBL/GenBank/DDBJ whole genome shotgun (WGS) entry which is preliminary data.</text>
</comment>
<accession>A0A4R6EN76</accession>
<feature type="signal peptide" evidence="1">
    <location>
        <begin position="1"/>
        <end position="17"/>
    </location>
</feature>
<evidence type="ECO:0000313" key="2">
    <source>
        <dbReference type="EMBL" id="TDN59413.1"/>
    </source>
</evidence>
<name>A0A4R6EN76_SCAGO</name>
<dbReference type="InterPro" id="IPR009420">
    <property type="entry name" value="FlhE"/>
</dbReference>
<dbReference type="Pfam" id="PF06366">
    <property type="entry name" value="FlhE"/>
    <property type="match status" value="1"/>
</dbReference>
<protein>
    <submittedName>
        <fullName evidence="2">Flagellar protein FlhE</fullName>
    </submittedName>
</protein>
<keyword evidence="2" id="KW-0969">Cilium</keyword>
<dbReference type="EMBL" id="SNVX01000004">
    <property type="protein sequence ID" value="TDN59413.1"/>
    <property type="molecule type" value="Genomic_DNA"/>
</dbReference>
<reference evidence="2 3" key="1">
    <citation type="submission" date="2019-03" db="EMBL/GenBank/DDBJ databases">
        <title>Genomic analyses of the natural microbiome of Caenorhabditis elegans.</title>
        <authorList>
            <person name="Samuel B."/>
        </authorList>
    </citation>
    <scope>NUCLEOTIDE SEQUENCE [LARGE SCALE GENOMIC DNA]</scope>
    <source>
        <strain evidence="2 3">BIGb0156</strain>
    </source>
</reference>
<keyword evidence="2" id="KW-0966">Cell projection</keyword>
<evidence type="ECO:0000313" key="3">
    <source>
        <dbReference type="Proteomes" id="UP000295530"/>
    </source>
</evidence>
<dbReference type="AlphaFoldDB" id="A0A4R6EN76"/>
<dbReference type="Proteomes" id="UP000295530">
    <property type="component" value="Unassembled WGS sequence"/>
</dbReference>
<proteinExistence type="predicted"/>
<organism evidence="2 3">
    <name type="scientific">Scandinavium goeteborgense</name>
    <dbReference type="NCBI Taxonomy" id="1851514"/>
    <lineage>
        <taxon>Bacteria</taxon>
        <taxon>Pseudomonadati</taxon>
        <taxon>Pseudomonadota</taxon>
        <taxon>Gammaproteobacteria</taxon>
        <taxon>Enterobacterales</taxon>
        <taxon>Enterobacteriaceae</taxon>
        <taxon>Scandinavium</taxon>
    </lineage>
</organism>
<feature type="chain" id="PRO_5020827971" evidence="1">
    <location>
        <begin position="18"/>
        <end position="138"/>
    </location>
</feature>
<gene>
    <name evidence="2" type="ORF">EC847_10414</name>
</gene>
<evidence type="ECO:0000256" key="1">
    <source>
        <dbReference type="SAM" id="SignalP"/>
    </source>
</evidence>
<keyword evidence="2" id="KW-0282">Flagellum</keyword>
<keyword evidence="1" id="KW-0732">Signal</keyword>
<sequence>MRYFLLALLFVTPLAQAANGSWTSQSFGGTLARGQQTLKSRPIQAPSALPKGVVATRLAWSINPNGPTPVGFRIHICGGNRCLPLPGLSGEMALPAGYPAAGPYRFEYRSVVRGQLYPPLTVLTNQITLEYRTPKSLK</sequence>